<evidence type="ECO:0000313" key="1">
    <source>
        <dbReference type="EMBL" id="SCM83176.1"/>
    </source>
</evidence>
<dbReference type="AlphaFoldDB" id="A0A212M087"/>
<reference evidence="1" key="1">
    <citation type="submission" date="2016-08" db="EMBL/GenBank/DDBJ databases">
        <authorList>
            <person name="Seilhamer J.J."/>
        </authorList>
    </citation>
    <scope>NUCLEOTIDE SEQUENCE</scope>
    <source>
        <strain evidence="1">86</strain>
    </source>
</reference>
<protein>
    <submittedName>
        <fullName evidence="1">Uncharacterized protein</fullName>
    </submittedName>
</protein>
<proteinExistence type="predicted"/>
<organism evidence="1">
    <name type="scientific">uncultured Sporomusa sp</name>
    <dbReference type="NCBI Taxonomy" id="307249"/>
    <lineage>
        <taxon>Bacteria</taxon>
        <taxon>Bacillati</taxon>
        <taxon>Bacillota</taxon>
        <taxon>Negativicutes</taxon>
        <taxon>Selenomonadales</taxon>
        <taxon>Sporomusaceae</taxon>
        <taxon>Sporomusa</taxon>
        <taxon>environmental samples</taxon>
    </lineage>
</organism>
<dbReference type="EMBL" id="FMJE01000007">
    <property type="protein sequence ID" value="SCM83176.1"/>
    <property type="molecule type" value="Genomic_DNA"/>
</dbReference>
<name>A0A212M087_9FIRM</name>
<sequence>MRYYTLSVIEEAYRRQNPELTEAEIKEKAKKIHSQLNTLDISWRRSNKKFYRMNEFGHMTF</sequence>
<accession>A0A212M087</accession>
<dbReference type="RefSeq" id="WP_075757891.1">
    <property type="nucleotide sequence ID" value="NZ_LT608335.1"/>
</dbReference>
<gene>
    <name evidence="1" type="ORF">KL86SPO_70034</name>
</gene>